<dbReference type="HOGENOM" id="CLU_2564710_0_0_1"/>
<feature type="non-terminal residue" evidence="3">
    <location>
        <position position="1"/>
    </location>
</feature>
<accession>A0A0C3F5K1</accession>
<feature type="non-terminal residue" evidence="3">
    <location>
        <position position="82"/>
    </location>
</feature>
<dbReference type="Proteomes" id="UP000054166">
    <property type="component" value="Unassembled WGS sequence"/>
</dbReference>
<evidence type="ECO:0000313" key="3">
    <source>
        <dbReference type="EMBL" id="KIM75131.1"/>
    </source>
</evidence>
<name>A0A0C3F5K1_PILCF</name>
<dbReference type="STRING" id="765440.A0A0C3F5K1"/>
<dbReference type="InterPro" id="IPR021765">
    <property type="entry name" value="UstYa-like"/>
</dbReference>
<proteinExistence type="inferred from homology"/>
<reference evidence="3 4" key="1">
    <citation type="submission" date="2014-04" db="EMBL/GenBank/DDBJ databases">
        <authorList>
            <consortium name="DOE Joint Genome Institute"/>
            <person name="Kuo A."/>
            <person name="Tarkka M."/>
            <person name="Buscot F."/>
            <person name="Kohler A."/>
            <person name="Nagy L.G."/>
            <person name="Floudas D."/>
            <person name="Copeland A."/>
            <person name="Barry K.W."/>
            <person name="Cichocki N."/>
            <person name="Veneault-Fourrey C."/>
            <person name="LaButti K."/>
            <person name="Lindquist E.A."/>
            <person name="Lipzen A."/>
            <person name="Lundell T."/>
            <person name="Morin E."/>
            <person name="Murat C."/>
            <person name="Sun H."/>
            <person name="Tunlid A."/>
            <person name="Henrissat B."/>
            <person name="Grigoriev I.V."/>
            <person name="Hibbett D.S."/>
            <person name="Martin F."/>
            <person name="Nordberg H.P."/>
            <person name="Cantor M.N."/>
            <person name="Hua S.X."/>
        </authorList>
    </citation>
    <scope>NUCLEOTIDE SEQUENCE [LARGE SCALE GENOMIC DNA]</scope>
    <source>
        <strain evidence="3 4">F 1598</strain>
    </source>
</reference>
<reference evidence="4" key="2">
    <citation type="submission" date="2015-01" db="EMBL/GenBank/DDBJ databases">
        <title>Evolutionary Origins and Diversification of the Mycorrhizal Mutualists.</title>
        <authorList>
            <consortium name="DOE Joint Genome Institute"/>
            <consortium name="Mycorrhizal Genomics Consortium"/>
            <person name="Kohler A."/>
            <person name="Kuo A."/>
            <person name="Nagy L.G."/>
            <person name="Floudas D."/>
            <person name="Copeland A."/>
            <person name="Barry K.W."/>
            <person name="Cichocki N."/>
            <person name="Veneault-Fourrey C."/>
            <person name="LaButti K."/>
            <person name="Lindquist E.A."/>
            <person name="Lipzen A."/>
            <person name="Lundell T."/>
            <person name="Morin E."/>
            <person name="Murat C."/>
            <person name="Riley R."/>
            <person name="Ohm R."/>
            <person name="Sun H."/>
            <person name="Tunlid A."/>
            <person name="Henrissat B."/>
            <person name="Grigoriev I.V."/>
            <person name="Hibbett D.S."/>
            <person name="Martin F."/>
        </authorList>
    </citation>
    <scope>NUCLEOTIDE SEQUENCE [LARGE SCALE GENOMIC DNA]</scope>
    <source>
        <strain evidence="4">F 1598</strain>
    </source>
</reference>
<gene>
    <name evidence="3" type="ORF">PILCRDRAFT_38305</name>
</gene>
<organism evidence="3 4">
    <name type="scientific">Piloderma croceum (strain F 1598)</name>
    <dbReference type="NCBI Taxonomy" id="765440"/>
    <lineage>
        <taxon>Eukaryota</taxon>
        <taxon>Fungi</taxon>
        <taxon>Dikarya</taxon>
        <taxon>Basidiomycota</taxon>
        <taxon>Agaricomycotina</taxon>
        <taxon>Agaricomycetes</taxon>
        <taxon>Agaricomycetidae</taxon>
        <taxon>Atheliales</taxon>
        <taxon>Atheliaceae</taxon>
        <taxon>Piloderma</taxon>
    </lineage>
</organism>
<evidence type="ECO:0000256" key="2">
    <source>
        <dbReference type="ARBA" id="ARBA00035112"/>
    </source>
</evidence>
<evidence type="ECO:0000256" key="1">
    <source>
        <dbReference type="ARBA" id="ARBA00004685"/>
    </source>
</evidence>
<comment type="similarity">
    <text evidence="2">Belongs to the ustYa family.</text>
</comment>
<dbReference type="PANTHER" id="PTHR33365:SF4">
    <property type="entry name" value="CYCLOCHLOROTINE BIOSYNTHESIS PROTEIN O"/>
    <property type="match status" value="1"/>
</dbReference>
<protein>
    <submittedName>
        <fullName evidence="3">Uncharacterized protein</fullName>
    </submittedName>
</protein>
<dbReference type="Pfam" id="PF11807">
    <property type="entry name" value="UstYa"/>
    <property type="match status" value="1"/>
</dbReference>
<dbReference type="OrthoDB" id="3687641at2759"/>
<sequence length="82" mass="9235">APAHDVLEYEIKKFPRARYISKYHGPPSDQVDQAWEDLYSFGISKIPKSQAALLPNRTVAIPGDEGNYVVALDVFHQLHCLV</sequence>
<keyword evidence="4" id="KW-1185">Reference proteome</keyword>
<dbReference type="EMBL" id="KN833050">
    <property type="protein sequence ID" value="KIM75131.1"/>
    <property type="molecule type" value="Genomic_DNA"/>
</dbReference>
<dbReference type="GO" id="GO:0043386">
    <property type="term" value="P:mycotoxin biosynthetic process"/>
    <property type="evidence" value="ECO:0007669"/>
    <property type="project" value="InterPro"/>
</dbReference>
<evidence type="ECO:0000313" key="4">
    <source>
        <dbReference type="Proteomes" id="UP000054166"/>
    </source>
</evidence>
<dbReference type="PANTHER" id="PTHR33365">
    <property type="entry name" value="YALI0B05434P"/>
    <property type="match status" value="1"/>
</dbReference>
<dbReference type="InParanoid" id="A0A0C3F5K1"/>
<dbReference type="AlphaFoldDB" id="A0A0C3F5K1"/>
<comment type="pathway">
    <text evidence="1">Mycotoxin biosynthesis.</text>
</comment>